<name>A0A8J5MBW5_9STRA</name>
<organism evidence="2 3">
    <name type="scientific">Phytophthora aleatoria</name>
    <dbReference type="NCBI Taxonomy" id="2496075"/>
    <lineage>
        <taxon>Eukaryota</taxon>
        <taxon>Sar</taxon>
        <taxon>Stramenopiles</taxon>
        <taxon>Oomycota</taxon>
        <taxon>Peronosporomycetes</taxon>
        <taxon>Peronosporales</taxon>
        <taxon>Peronosporaceae</taxon>
        <taxon>Phytophthora</taxon>
    </lineage>
</organism>
<evidence type="ECO:0000313" key="3">
    <source>
        <dbReference type="Proteomes" id="UP000709295"/>
    </source>
</evidence>
<proteinExistence type="predicted"/>
<keyword evidence="1" id="KW-0732">Signal</keyword>
<accession>A0A8J5MBW5</accession>
<dbReference type="Proteomes" id="UP000709295">
    <property type="component" value="Unassembled WGS sequence"/>
</dbReference>
<sequence length="280" mass="32031">MSVVSAAGALLWMTHTLLQEHAWVGQGPETDTNRLRRLESFLGDVNLLPAQRYQLSEKAKEDADVHVRALLVGRKLFVHFVSSAKSVQLSLKISEFVKPRERDDGEQGRVRYTDKWRCNLEILRWRLERNLFPEFSSDARLVASDAELSRLPEPLLVRVGGFLSVPDFCRVTQTSKTTRRSNLLQTQKLSTFLTGATRSGWRHGTNMTVSVNVSFMSICVISRVTGGVDECQYFHYTSPCLHPSYRLEKTHCPFDYPTVLVYLTMTMKRCEIRLVFASIR</sequence>
<evidence type="ECO:0008006" key="4">
    <source>
        <dbReference type="Google" id="ProtNLM"/>
    </source>
</evidence>
<dbReference type="EMBL" id="JAENGY010000119">
    <property type="protein sequence ID" value="KAG6973062.1"/>
    <property type="molecule type" value="Genomic_DNA"/>
</dbReference>
<feature type="chain" id="PRO_5035262758" description="F-box domain-containing protein" evidence="1">
    <location>
        <begin position="20"/>
        <end position="280"/>
    </location>
</feature>
<evidence type="ECO:0000313" key="2">
    <source>
        <dbReference type="EMBL" id="KAG6973062.1"/>
    </source>
</evidence>
<reference evidence="2" key="1">
    <citation type="submission" date="2021-01" db="EMBL/GenBank/DDBJ databases">
        <title>Phytophthora aleatoria, a newly-described species from Pinus radiata is distinct from Phytophthora cactorum isolates based on comparative genomics.</title>
        <authorList>
            <person name="Mcdougal R."/>
            <person name="Panda P."/>
            <person name="Williams N."/>
            <person name="Studholme D.J."/>
        </authorList>
    </citation>
    <scope>NUCLEOTIDE SEQUENCE</scope>
    <source>
        <strain evidence="2">NZFS 4037</strain>
    </source>
</reference>
<protein>
    <recommendedName>
        <fullName evidence="4">F-box domain-containing protein</fullName>
    </recommendedName>
</protein>
<gene>
    <name evidence="2" type="ORF">JG688_00003686</name>
</gene>
<keyword evidence="3" id="KW-1185">Reference proteome</keyword>
<comment type="caution">
    <text evidence="2">The sequence shown here is derived from an EMBL/GenBank/DDBJ whole genome shotgun (WGS) entry which is preliminary data.</text>
</comment>
<evidence type="ECO:0000256" key="1">
    <source>
        <dbReference type="SAM" id="SignalP"/>
    </source>
</evidence>
<feature type="signal peptide" evidence="1">
    <location>
        <begin position="1"/>
        <end position="19"/>
    </location>
</feature>
<dbReference type="AlphaFoldDB" id="A0A8J5MBW5"/>